<protein>
    <submittedName>
        <fullName evidence="12">Transglycosylase domain-containing protein</fullName>
    </submittedName>
</protein>
<sequence>MSKSRRGRLIKAATLLTCALLAGLVVAGAAFPALAMSGMAAKAGADSFQDLPTELTVPRVPEASQVYANDGKTLMARFFDENRQDVPFSDIPPVMRNAIIAAEDHAFYRHNGVDMKGFFRALVSNFTGNSRQGASTLTMQLVRMSITYGATDPNDVVAASEDTNGRKLREMRQAAALESKLSKDQILERYLNMAPFGHGTYGVAAASRLYFNKEPKNLTVPEAAMIAGLVKSPSYYDALDTDGPGYDRTVNRRNWVIGQMNETGAITAEEKAAALAVPLKVTGQRPTNGCTSSVHNDWGFFCDYFYRWWMDQPAFGDSSYDRERRLKGGGYRIVTTLDPKVQSVAHKNVEQHLPTGKKNALMVAATEPGTGRVRALATNRTFGLDDPVKPKNPISSNPKQAEAGMRGSYPRTTNPLLTGGGGTDGYQAGSTFKIFTLVAALEQGYPLSTAINAPQRYQSKYSAAAGTESACPGTERWCPTNDNAGMAGRHDMWSAFGRSVNTFFVPLEERVGAAKVVDAAKRMGIQFRADNDAAMAKDPAQADGWGSFTLGVSATTPLDLANAYATLAADGQHCEPIPVQEIRDHDGKTLDVAKPRCDRALRPEVARAALDAARCPVGDQSAYGKCNGATEADAHRVIDHPVAGKTGTTDSERTASLVTTTTTLSVAGILANPDWPETTANMDHDIVNPAVYETLADAMKGKPSKDFPKPGEALVYGQQKSVPSVTCRSVDDATATLRNAGFKVEVDQNRVSSNCPAGTVAGTDPDGRTVAGGLVMLRVSGGGAGTGDTPNGRPASGGNGAGNPPGRRN</sequence>
<keyword evidence="1" id="KW-0121">Carboxypeptidase</keyword>
<accession>A0ABS0H2N9</accession>
<name>A0ABS0H2N9_9ACTN</name>
<dbReference type="PROSITE" id="PS51178">
    <property type="entry name" value="PASTA"/>
    <property type="match status" value="1"/>
</dbReference>
<dbReference type="SUPFAM" id="SSF56601">
    <property type="entry name" value="beta-lactamase/transpeptidase-like"/>
    <property type="match status" value="1"/>
</dbReference>
<dbReference type="Proteomes" id="UP000638560">
    <property type="component" value="Unassembled WGS sequence"/>
</dbReference>
<gene>
    <name evidence="12" type="ORF">I0C86_26135</name>
</gene>
<feature type="signal peptide" evidence="10">
    <location>
        <begin position="1"/>
        <end position="35"/>
    </location>
</feature>
<comment type="caution">
    <text evidence="12">The sequence shown here is derived from an EMBL/GenBank/DDBJ whole genome shotgun (WGS) entry which is preliminary data.</text>
</comment>
<dbReference type="InterPro" id="IPR012338">
    <property type="entry name" value="Beta-lactam/transpept-like"/>
</dbReference>
<dbReference type="InterPro" id="IPR036950">
    <property type="entry name" value="PBP_transglycosylase"/>
</dbReference>
<proteinExistence type="predicted"/>
<comment type="catalytic activity">
    <reaction evidence="8">
        <text>[GlcNAc-(1-&gt;4)-Mur2Ac(oyl-L-Ala-gamma-D-Glu-L-Lys-D-Ala-D-Ala)](n)-di-trans,octa-cis-undecaprenyl diphosphate + beta-D-GlcNAc-(1-&gt;4)-Mur2Ac(oyl-L-Ala-gamma-D-Glu-L-Lys-D-Ala-D-Ala)-di-trans,octa-cis-undecaprenyl diphosphate = [GlcNAc-(1-&gt;4)-Mur2Ac(oyl-L-Ala-gamma-D-Glu-L-Lys-D-Ala-D-Ala)](n+1)-di-trans,octa-cis-undecaprenyl diphosphate + di-trans,octa-cis-undecaprenyl diphosphate + H(+)</text>
        <dbReference type="Rhea" id="RHEA:23708"/>
        <dbReference type="Rhea" id="RHEA-COMP:9602"/>
        <dbReference type="Rhea" id="RHEA-COMP:9603"/>
        <dbReference type="ChEBI" id="CHEBI:15378"/>
        <dbReference type="ChEBI" id="CHEBI:58405"/>
        <dbReference type="ChEBI" id="CHEBI:60033"/>
        <dbReference type="ChEBI" id="CHEBI:78435"/>
        <dbReference type="EC" id="2.4.99.28"/>
    </reaction>
</comment>
<feature type="domain" description="PASTA" evidence="11">
    <location>
        <begin position="717"/>
        <end position="781"/>
    </location>
</feature>
<dbReference type="PANTHER" id="PTHR32282">
    <property type="entry name" value="BINDING PROTEIN TRANSPEPTIDASE, PUTATIVE-RELATED"/>
    <property type="match status" value="1"/>
</dbReference>
<evidence type="ECO:0000256" key="4">
    <source>
        <dbReference type="ARBA" id="ARBA00022679"/>
    </source>
</evidence>
<evidence type="ECO:0000256" key="6">
    <source>
        <dbReference type="ARBA" id="ARBA00023268"/>
    </source>
</evidence>
<evidence type="ECO:0000256" key="1">
    <source>
        <dbReference type="ARBA" id="ARBA00022645"/>
    </source>
</evidence>
<reference evidence="12 13" key="1">
    <citation type="submission" date="2020-11" db="EMBL/GenBank/DDBJ databases">
        <title>A novel isolate from a Black sea contaminated sediment with potential to produce alkanes: Plantactinospora alkalitolerans sp. nov.</title>
        <authorList>
            <person name="Carro L."/>
            <person name="Veyisoglu A."/>
            <person name="Guven K."/>
            <person name="Schumann P."/>
            <person name="Klenk H.-P."/>
            <person name="Sahin N."/>
        </authorList>
    </citation>
    <scope>NUCLEOTIDE SEQUENCE [LARGE SCALE GENOMIC DNA]</scope>
    <source>
        <strain evidence="12 13">S1510</strain>
    </source>
</reference>
<dbReference type="SMART" id="SM00740">
    <property type="entry name" value="PASTA"/>
    <property type="match status" value="1"/>
</dbReference>
<dbReference type="InterPro" id="IPR005543">
    <property type="entry name" value="PASTA_dom"/>
</dbReference>
<evidence type="ECO:0000259" key="11">
    <source>
        <dbReference type="PROSITE" id="PS51178"/>
    </source>
</evidence>
<dbReference type="RefSeq" id="WP_196203926.1">
    <property type="nucleotide sequence ID" value="NZ_JADPUN010000231.1"/>
</dbReference>
<dbReference type="Gene3D" id="3.40.710.10">
    <property type="entry name" value="DD-peptidase/beta-lactamase superfamily"/>
    <property type="match status" value="1"/>
</dbReference>
<evidence type="ECO:0000313" key="13">
    <source>
        <dbReference type="Proteomes" id="UP000638560"/>
    </source>
</evidence>
<dbReference type="Pfam" id="PF00905">
    <property type="entry name" value="Transpeptidase"/>
    <property type="match status" value="1"/>
</dbReference>
<dbReference type="InterPro" id="IPR001264">
    <property type="entry name" value="Glyco_trans_51"/>
</dbReference>
<dbReference type="EMBL" id="JADPUN010000231">
    <property type="protein sequence ID" value="MBF9132402.1"/>
    <property type="molecule type" value="Genomic_DNA"/>
</dbReference>
<evidence type="ECO:0000256" key="7">
    <source>
        <dbReference type="ARBA" id="ARBA00034000"/>
    </source>
</evidence>
<keyword evidence="2" id="KW-0645">Protease</keyword>
<keyword evidence="13" id="KW-1185">Reference proteome</keyword>
<evidence type="ECO:0000256" key="3">
    <source>
        <dbReference type="ARBA" id="ARBA00022676"/>
    </source>
</evidence>
<keyword evidence="3" id="KW-0328">Glycosyltransferase</keyword>
<dbReference type="Gene3D" id="1.10.3810.10">
    <property type="entry name" value="Biosynthetic peptidoglycan transglycosylase-like"/>
    <property type="match status" value="1"/>
</dbReference>
<feature type="region of interest" description="Disordered" evidence="9">
    <location>
        <begin position="778"/>
        <end position="809"/>
    </location>
</feature>
<feature type="region of interest" description="Disordered" evidence="9">
    <location>
        <begin position="382"/>
        <end position="409"/>
    </location>
</feature>
<comment type="catalytic activity">
    <reaction evidence="7">
        <text>Preferential cleavage: (Ac)2-L-Lys-D-Ala-|-D-Ala. Also transpeptidation of peptidyl-alanyl moieties that are N-acyl substituents of D-alanine.</text>
        <dbReference type="EC" id="3.4.16.4"/>
    </reaction>
</comment>
<evidence type="ECO:0000256" key="2">
    <source>
        <dbReference type="ARBA" id="ARBA00022670"/>
    </source>
</evidence>
<dbReference type="InterPro" id="IPR023346">
    <property type="entry name" value="Lysozyme-like_dom_sf"/>
</dbReference>
<keyword evidence="5" id="KW-0378">Hydrolase</keyword>
<evidence type="ECO:0000256" key="5">
    <source>
        <dbReference type="ARBA" id="ARBA00022801"/>
    </source>
</evidence>
<dbReference type="Pfam" id="PF00912">
    <property type="entry name" value="Transgly"/>
    <property type="match status" value="1"/>
</dbReference>
<evidence type="ECO:0000256" key="10">
    <source>
        <dbReference type="SAM" id="SignalP"/>
    </source>
</evidence>
<evidence type="ECO:0000256" key="9">
    <source>
        <dbReference type="SAM" id="MobiDB-lite"/>
    </source>
</evidence>
<feature type="chain" id="PRO_5046698268" evidence="10">
    <location>
        <begin position="36"/>
        <end position="809"/>
    </location>
</feature>
<dbReference type="InterPro" id="IPR001460">
    <property type="entry name" value="PCN-bd_Tpept"/>
</dbReference>
<evidence type="ECO:0000313" key="12">
    <source>
        <dbReference type="EMBL" id="MBF9132402.1"/>
    </source>
</evidence>
<dbReference type="Gene3D" id="3.30.10.20">
    <property type="match status" value="1"/>
</dbReference>
<organism evidence="12 13">
    <name type="scientific">Plantactinospora alkalitolerans</name>
    <dbReference type="NCBI Taxonomy" id="2789879"/>
    <lineage>
        <taxon>Bacteria</taxon>
        <taxon>Bacillati</taxon>
        <taxon>Actinomycetota</taxon>
        <taxon>Actinomycetes</taxon>
        <taxon>Micromonosporales</taxon>
        <taxon>Micromonosporaceae</taxon>
        <taxon>Plantactinospora</taxon>
    </lineage>
</organism>
<keyword evidence="6" id="KW-0511">Multifunctional enzyme</keyword>
<dbReference type="CDD" id="cd06577">
    <property type="entry name" value="PASTA_pknB"/>
    <property type="match status" value="1"/>
</dbReference>
<dbReference type="PANTHER" id="PTHR32282:SF33">
    <property type="entry name" value="PEPTIDOGLYCAN GLYCOSYLTRANSFERASE"/>
    <property type="match status" value="1"/>
</dbReference>
<keyword evidence="10" id="KW-0732">Signal</keyword>
<keyword evidence="4" id="KW-0808">Transferase</keyword>
<dbReference type="Pfam" id="PF03793">
    <property type="entry name" value="PASTA"/>
    <property type="match status" value="1"/>
</dbReference>
<dbReference type="InterPro" id="IPR050396">
    <property type="entry name" value="Glycosyltr_51/Transpeptidase"/>
</dbReference>
<evidence type="ECO:0000256" key="8">
    <source>
        <dbReference type="ARBA" id="ARBA00049902"/>
    </source>
</evidence>
<dbReference type="SUPFAM" id="SSF53955">
    <property type="entry name" value="Lysozyme-like"/>
    <property type="match status" value="1"/>
</dbReference>